<dbReference type="PANTHER" id="PTHR30385:SF4">
    <property type="entry name" value="RNA POLYMERASE SIGMA-E FACTOR"/>
    <property type="match status" value="1"/>
</dbReference>
<comment type="caution">
    <text evidence="6">The sequence shown here is derived from an EMBL/GenBank/DDBJ whole genome shotgun (WGS) entry which is preliminary data.</text>
</comment>
<organism evidence="6 7">
    <name type="scientific">Nocardioides panacihumi</name>
    <dbReference type="NCBI Taxonomy" id="400774"/>
    <lineage>
        <taxon>Bacteria</taxon>
        <taxon>Bacillati</taxon>
        <taxon>Actinomycetota</taxon>
        <taxon>Actinomycetes</taxon>
        <taxon>Propionibacteriales</taxon>
        <taxon>Nocardioidaceae</taxon>
        <taxon>Nocardioides</taxon>
    </lineage>
</organism>
<dbReference type="InterPro" id="IPR014284">
    <property type="entry name" value="RNA_pol_sigma-70_dom"/>
</dbReference>
<evidence type="ECO:0000256" key="4">
    <source>
        <dbReference type="ARBA" id="ARBA00023163"/>
    </source>
</evidence>
<keyword evidence="2" id="KW-0731">Sigma factor</keyword>
<dbReference type="SUPFAM" id="SSF88946">
    <property type="entry name" value="Sigma2 domain of RNA polymerase sigma factors"/>
    <property type="match status" value="1"/>
</dbReference>
<name>A0ABN2REK1_9ACTN</name>
<gene>
    <name evidence="6" type="ORF">GCM10009798_29660</name>
</gene>
<dbReference type="InterPro" id="IPR007630">
    <property type="entry name" value="RNA_pol_sigma70_r4"/>
</dbReference>
<dbReference type="InterPro" id="IPR007627">
    <property type="entry name" value="RNA_pol_sigma70_r2"/>
</dbReference>
<dbReference type="Proteomes" id="UP001500571">
    <property type="component" value="Unassembled WGS sequence"/>
</dbReference>
<dbReference type="InterPro" id="IPR013325">
    <property type="entry name" value="RNA_pol_sigma_r2"/>
</dbReference>
<sequence length="266" mass="29551">MTDASTRNEQSGERHDEVKRRSAELFGVLTDPRTTPSARAAARDGLVALHQPLVEHCARRFRDRGEPSEDLLQVGAIGLLKAIDRFDEDRGVEFSTYATPTILGEIKRHFRDKGWAIRVPRRLQELRLQITATSAELTQSLGRSPTAAELADRIGCSVEEIVEGLESGNAYATLSLDAGDDSEDGAATMLDSLGADDANLAHIDLRESIKPLLERLGHREKRILLLRYFRNMTQSQIAEEIGVSQMHVSRLLTRTLAELREGLEEA</sequence>
<dbReference type="InterPro" id="IPR014322">
    <property type="entry name" value="RNA_pol_sigma-B/F/G"/>
</dbReference>
<feature type="domain" description="RNA polymerase sigma-70" evidence="5">
    <location>
        <begin position="70"/>
        <end position="83"/>
    </location>
</feature>
<dbReference type="NCBIfam" id="TIGR02980">
    <property type="entry name" value="SigBFG"/>
    <property type="match status" value="1"/>
</dbReference>
<dbReference type="EMBL" id="BAAAPB010000003">
    <property type="protein sequence ID" value="GAA1967396.1"/>
    <property type="molecule type" value="Genomic_DNA"/>
</dbReference>
<keyword evidence="4" id="KW-0804">Transcription</keyword>
<dbReference type="Gene3D" id="1.10.10.10">
    <property type="entry name" value="Winged helix-like DNA-binding domain superfamily/Winged helix DNA-binding domain"/>
    <property type="match status" value="2"/>
</dbReference>
<dbReference type="InterPro" id="IPR000943">
    <property type="entry name" value="RNA_pol_sigma70"/>
</dbReference>
<keyword evidence="1" id="KW-0805">Transcription regulation</keyword>
<accession>A0ABN2REK1</accession>
<evidence type="ECO:0000313" key="7">
    <source>
        <dbReference type="Proteomes" id="UP001500571"/>
    </source>
</evidence>
<evidence type="ECO:0000256" key="1">
    <source>
        <dbReference type="ARBA" id="ARBA00023015"/>
    </source>
</evidence>
<dbReference type="InterPro" id="IPR007624">
    <property type="entry name" value="RNA_pol_sigma70_r3"/>
</dbReference>
<dbReference type="InterPro" id="IPR036388">
    <property type="entry name" value="WH-like_DNA-bd_sf"/>
</dbReference>
<evidence type="ECO:0000313" key="6">
    <source>
        <dbReference type="EMBL" id="GAA1967396.1"/>
    </source>
</evidence>
<dbReference type="Gene3D" id="1.20.120.1810">
    <property type="match status" value="1"/>
</dbReference>
<dbReference type="Pfam" id="PF04542">
    <property type="entry name" value="Sigma70_r2"/>
    <property type="match status" value="1"/>
</dbReference>
<dbReference type="PROSITE" id="PS00715">
    <property type="entry name" value="SIGMA70_1"/>
    <property type="match status" value="1"/>
</dbReference>
<dbReference type="InterPro" id="IPR013324">
    <property type="entry name" value="RNA_pol_sigma_r3/r4-like"/>
</dbReference>
<protein>
    <recommendedName>
        <fullName evidence="5">RNA polymerase sigma-70 domain-containing protein</fullName>
    </recommendedName>
</protein>
<evidence type="ECO:0000256" key="2">
    <source>
        <dbReference type="ARBA" id="ARBA00023082"/>
    </source>
</evidence>
<dbReference type="SUPFAM" id="SSF88659">
    <property type="entry name" value="Sigma3 and sigma4 domains of RNA polymerase sigma factors"/>
    <property type="match status" value="2"/>
</dbReference>
<dbReference type="NCBIfam" id="TIGR02937">
    <property type="entry name" value="sigma70-ECF"/>
    <property type="match status" value="1"/>
</dbReference>
<evidence type="ECO:0000259" key="5">
    <source>
        <dbReference type="PROSITE" id="PS00715"/>
    </source>
</evidence>
<dbReference type="Pfam" id="PF04545">
    <property type="entry name" value="Sigma70_r4"/>
    <property type="match status" value="1"/>
</dbReference>
<evidence type="ECO:0000256" key="3">
    <source>
        <dbReference type="ARBA" id="ARBA00023125"/>
    </source>
</evidence>
<dbReference type="RefSeq" id="WP_344046033.1">
    <property type="nucleotide sequence ID" value="NZ_BAAAPB010000003.1"/>
</dbReference>
<dbReference type="Pfam" id="PF04539">
    <property type="entry name" value="Sigma70_r3"/>
    <property type="match status" value="1"/>
</dbReference>
<dbReference type="PRINTS" id="PR00046">
    <property type="entry name" value="SIGMA70FCT"/>
</dbReference>
<dbReference type="PANTHER" id="PTHR30385">
    <property type="entry name" value="SIGMA FACTOR F FLAGELLAR"/>
    <property type="match status" value="1"/>
</dbReference>
<proteinExistence type="predicted"/>
<keyword evidence="3" id="KW-0238">DNA-binding</keyword>
<dbReference type="CDD" id="cd06171">
    <property type="entry name" value="Sigma70_r4"/>
    <property type="match status" value="1"/>
</dbReference>
<keyword evidence="7" id="KW-1185">Reference proteome</keyword>
<reference evidence="6 7" key="1">
    <citation type="journal article" date="2019" name="Int. J. Syst. Evol. Microbiol.">
        <title>The Global Catalogue of Microorganisms (GCM) 10K type strain sequencing project: providing services to taxonomists for standard genome sequencing and annotation.</title>
        <authorList>
            <consortium name="The Broad Institute Genomics Platform"/>
            <consortium name="The Broad Institute Genome Sequencing Center for Infectious Disease"/>
            <person name="Wu L."/>
            <person name="Ma J."/>
        </authorList>
    </citation>
    <scope>NUCLEOTIDE SEQUENCE [LARGE SCALE GENOMIC DNA]</scope>
    <source>
        <strain evidence="6 7">JCM 15309</strain>
    </source>
</reference>